<dbReference type="InterPro" id="IPR002885">
    <property type="entry name" value="PPR_rpt"/>
</dbReference>
<dbReference type="Gene3D" id="1.25.40.10">
    <property type="entry name" value="Tetratricopeptide repeat domain"/>
    <property type="match status" value="4"/>
</dbReference>
<dbReference type="Pfam" id="PF01535">
    <property type="entry name" value="PPR"/>
    <property type="match status" value="2"/>
</dbReference>
<evidence type="ECO:0000256" key="2">
    <source>
        <dbReference type="PROSITE-ProRule" id="PRU00708"/>
    </source>
</evidence>
<dbReference type="PANTHER" id="PTHR47926:SF542">
    <property type="entry name" value="PENTATRICOPEPTIDE REPEAT-CONTAINING PROTEIN"/>
    <property type="match status" value="1"/>
</dbReference>
<dbReference type="EMBL" id="JADCNM010000004">
    <property type="protein sequence ID" value="KAG0487483.1"/>
    <property type="molecule type" value="Genomic_DNA"/>
</dbReference>
<feature type="repeat" description="PPR" evidence="2">
    <location>
        <begin position="207"/>
        <end position="241"/>
    </location>
</feature>
<dbReference type="FunFam" id="1.25.40.10:FF:000090">
    <property type="entry name" value="Pentatricopeptide repeat-containing protein, chloroplastic"/>
    <property type="match status" value="1"/>
</dbReference>
<dbReference type="InterPro" id="IPR046848">
    <property type="entry name" value="E_motif"/>
</dbReference>
<evidence type="ECO:0000256" key="1">
    <source>
        <dbReference type="ARBA" id="ARBA00022737"/>
    </source>
</evidence>
<reference evidence="3 4" key="1">
    <citation type="journal article" date="2020" name="Nat. Food">
        <title>A phased Vanilla planifolia genome enables genetic improvement of flavour and production.</title>
        <authorList>
            <person name="Hasing T."/>
            <person name="Tang H."/>
            <person name="Brym M."/>
            <person name="Khazi F."/>
            <person name="Huang T."/>
            <person name="Chambers A.H."/>
        </authorList>
    </citation>
    <scope>NUCLEOTIDE SEQUENCE [LARGE SCALE GENOMIC DNA]</scope>
    <source>
        <tissue evidence="3">Leaf</tissue>
    </source>
</reference>
<dbReference type="GO" id="GO:0009451">
    <property type="term" value="P:RNA modification"/>
    <property type="evidence" value="ECO:0007669"/>
    <property type="project" value="InterPro"/>
</dbReference>
<dbReference type="Pfam" id="PF20431">
    <property type="entry name" value="E_motif"/>
    <property type="match status" value="1"/>
</dbReference>
<dbReference type="Pfam" id="PF12854">
    <property type="entry name" value="PPR_1"/>
    <property type="match status" value="1"/>
</dbReference>
<dbReference type="PANTHER" id="PTHR47926">
    <property type="entry name" value="PENTATRICOPEPTIDE REPEAT-CONTAINING PROTEIN"/>
    <property type="match status" value="1"/>
</dbReference>
<keyword evidence="1" id="KW-0677">Repeat</keyword>
<evidence type="ECO:0008006" key="5">
    <source>
        <dbReference type="Google" id="ProtNLM"/>
    </source>
</evidence>
<dbReference type="InterPro" id="IPR046960">
    <property type="entry name" value="PPR_At4g14850-like_plant"/>
</dbReference>
<dbReference type="NCBIfam" id="TIGR00756">
    <property type="entry name" value="PPR"/>
    <property type="match status" value="6"/>
</dbReference>
<dbReference type="FunFam" id="1.25.40.10:FF:000344">
    <property type="entry name" value="Pentatricopeptide repeat-containing protein"/>
    <property type="match status" value="1"/>
</dbReference>
<dbReference type="PROSITE" id="PS51375">
    <property type="entry name" value="PPR"/>
    <property type="match status" value="3"/>
</dbReference>
<evidence type="ECO:0000313" key="4">
    <source>
        <dbReference type="Proteomes" id="UP000639772"/>
    </source>
</evidence>
<protein>
    <recommendedName>
        <fullName evidence="5">Pentatricopeptide repeat-containing protein</fullName>
    </recommendedName>
</protein>
<gene>
    <name evidence="3" type="ORF">HPP92_009578</name>
</gene>
<dbReference type="AlphaFoldDB" id="A0A835RBS8"/>
<dbReference type="OrthoDB" id="1877836at2759"/>
<dbReference type="InterPro" id="IPR011990">
    <property type="entry name" value="TPR-like_helical_dom_sf"/>
</dbReference>
<dbReference type="Proteomes" id="UP000639772">
    <property type="component" value="Unassembled WGS sequence"/>
</dbReference>
<dbReference type="PROSITE" id="PS51257">
    <property type="entry name" value="PROKAR_LIPOPROTEIN"/>
    <property type="match status" value="1"/>
</dbReference>
<feature type="repeat" description="PPR" evidence="2">
    <location>
        <begin position="176"/>
        <end position="206"/>
    </location>
</feature>
<proteinExistence type="predicted"/>
<feature type="repeat" description="PPR" evidence="2">
    <location>
        <begin position="106"/>
        <end position="140"/>
    </location>
</feature>
<dbReference type="Pfam" id="PF13041">
    <property type="entry name" value="PPR_2"/>
    <property type="match status" value="1"/>
</dbReference>
<name>A0A835RBS8_VANPL</name>
<comment type="caution">
    <text evidence="3">The sequence shown here is derived from an EMBL/GenBank/DDBJ whole genome shotgun (WGS) entry which is preliminary data.</text>
</comment>
<evidence type="ECO:0000313" key="3">
    <source>
        <dbReference type="EMBL" id="KAG0487483.1"/>
    </source>
</evidence>
<organism evidence="3 4">
    <name type="scientific">Vanilla planifolia</name>
    <name type="common">Vanilla</name>
    <dbReference type="NCBI Taxonomy" id="51239"/>
    <lineage>
        <taxon>Eukaryota</taxon>
        <taxon>Viridiplantae</taxon>
        <taxon>Streptophyta</taxon>
        <taxon>Embryophyta</taxon>
        <taxon>Tracheophyta</taxon>
        <taxon>Spermatophyta</taxon>
        <taxon>Magnoliopsida</taxon>
        <taxon>Liliopsida</taxon>
        <taxon>Asparagales</taxon>
        <taxon>Orchidaceae</taxon>
        <taxon>Vanilloideae</taxon>
        <taxon>Vanilleae</taxon>
        <taxon>Vanilla</taxon>
    </lineage>
</organism>
<accession>A0A835RBS8</accession>
<dbReference type="GO" id="GO:0003723">
    <property type="term" value="F:RNA binding"/>
    <property type="evidence" value="ECO:0007669"/>
    <property type="project" value="InterPro"/>
</dbReference>
<sequence length="457" mass="51546">MPSRSMVSWNTMIACHNNYEEDAEALKLFVLMRRTGSEMSEFTLSSVLCACAAKRSFFESRQLHSLAHKTAIDSNVFVETALLNVYAKCNAIGDACRVFNDIAEKSLVTWSSMMAGYVHNDLPEDALVLVQKAQQMGLEWTTFTLSVALSACATIAATIEGTQLHSTIVRIGFDSDVFVATALIDMYSKCGLIMKACYVFSEMKERNIVLWNAMIAGFCRHSRCLETMILFEKMQQMGVLPNEITYVSVLSACSHAGLVDIGRYYFDLMRQDDAVQPNVLHYSCMIDVLGRSGFINEAFELMNNMPFKPTASMWGSLLASCRNHGVLQLARVAADHLFKIEPKNAGNHVLLSNIYAANKQWEEVAVSRKHLKDSGAKKEMGRSWIEVSNKVHVFVVGELRHPMLSEIYAKLEDLGIEMKKLAYKVHSESDLHDVTEEEKEQLLMHHRLWMLVSHWTL</sequence>